<feature type="signal peptide" evidence="1">
    <location>
        <begin position="1"/>
        <end position="21"/>
    </location>
</feature>
<evidence type="ECO:0000313" key="2">
    <source>
        <dbReference type="EMBL" id="KPH81673.1"/>
    </source>
</evidence>
<dbReference type="EMBL" id="LGSZ01000028">
    <property type="protein sequence ID" value="KPH81673.1"/>
    <property type="molecule type" value="Genomic_DNA"/>
</dbReference>
<name>A0A0N0MCV2_9HYPH</name>
<dbReference type="Proteomes" id="UP000037822">
    <property type="component" value="Unassembled WGS sequence"/>
</dbReference>
<dbReference type="PATRIC" id="fig|1526658.3.peg.2291"/>
<proteinExistence type="predicted"/>
<evidence type="ECO:0008006" key="4">
    <source>
        <dbReference type="Google" id="ProtNLM"/>
    </source>
</evidence>
<reference evidence="2 3" key="1">
    <citation type="submission" date="2015-07" db="EMBL/GenBank/DDBJ databases">
        <title>Whole genome sequencing of Bosea vaviloviae isolated from cave pool.</title>
        <authorList>
            <person name="Tan N.E.H."/>
            <person name="Lee Y.P."/>
            <person name="Gan H.M."/>
            <person name="Barton H."/>
            <person name="Savka M.A."/>
        </authorList>
    </citation>
    <scope>NUCLEOTIDE SEQUENCE [LARGE SCALE GENOMIC DNA]</scope>
    <source>
        <strain evidence="2 3">SD260</strain>
    </source>
</reference>
<organism evidence="2 3">
    <name type="scientific">Bosea vaviloviae</name>
    <dbReference type="NCBI Taxonomy" id="1526658"/>
    <lineage>
        <taxon>Bacteria</taxon>
        <taxon>Pseudomonadati</taxon>
        <taxon>Pseudomonadota</taxon>
        <taxon>Alphaproteobacteria</taxon>
        <taxon>Hyphomicrobiales</taxon>
        <taxon>Boseaceae</taxon>
        <taxon>Bosea</taxon>
    </lineage>
</organism>
<accession>A0A0N0MCV2</accession>
<dbReference type="InterPro" id="IPR009380">
    <property type="entry name" value="DUF1036"/>
</dbReference>
<keyword evidence="1" id="KW-0732">Signal</keyword>
<protein>
    <recommendedName>
        <fullName evidence="4">DUF1036 domain-containing protein</fullName>
    </recommendedName>
</protein>
<evidence type="ECO:0000256" key="1">
    <source>
        <dbReference type="SAM" id="SignalP"/>
    </source>
</evidence>
<gene>
    <name evidence="2" type="ORF">AE618_08060</name>
</gene>
<dbReference type="AlphaFoldDB" id="A0A0N0MCV2"/>
<comment type="caution">
    <text evidence="2">The sequence shown here is derived from an EMBL/GenBank/DDBJ whole genome shotgun (WGS) entry which is preliminary data.</text>
</comment>
<dbReference type="Pfam" id="PF06282">
    <property type="entry name" value="DUF1036"/>
    <property type="match status" value="1"/>
</dbReference>
<keyword evidence="3" id="KW-1185">Reference proteome</keyword>
<evidence type="ECO:0000313" key="3">
    <source>
        <dbReference type="Proteomes" id="UP000037822"/>
    </source>
</evidence>
<sequence length="140" mass="15037">MKIAGLVAFAAVMLIGTPVVAQQQQTEIVFCNKTGSKIFTALAHVPPATKKWTLTAWQTIPAGGCKSVARWNTALFYYYAEKEGRTLHWPAASGVDKTFCVPSRAITREIVGGTCATGERNVGFKGTVPNAGKYTINLNS</sequence>
<feature type="chain" id="PRO_5005855601" description="DUF1036 domain-containing protein" evidence="1">
    <location>
        <begin position="22"/>
        <end position="140"/>
    </location>
</feature>
<dbReference type="RefSeq" id="WP_054208514.1">
    <property type="nucleotide sequence ID" value="NZ_LGSZ01000028.1"/>
</dbReference>